<feature type="chain" id="PRO_5007458669" description="Lipocalin-like domain-containing protein" evidence="1">
    <location>
        <begin position="23"/>
        <end position="208"/>
    </location>
</feature>
<evidence type="ECO:0000313" key="3">
    <source>
        <dbReference type="Proteomes" id="UP000070533"/>
    </source>
</evidence>
<keyword evidence="1" id="KW-0732">Signal</keyword>
<evidence type="ECO:0008006" key="4">
    <source>
        <dbReference type="Google" id="ProtNLM"/>
    </source>
</evidence>
<evidence type="ECO:0000313" key="2">
    <source>
        <dbReference type="EMBL" id="KXA39930.1"/>
    </source>
</evidence>
<protein>
    <recommendedName>
        <fullName evidence="4">Lipocalin-like domain-containing protein</fullName>
    </recommendedName>
</protein>
<name>A0A133QAM3_9BACT</name>
<organism evidence="2 3">
    <name type="scientific">Prevotella corporis</name>
    <dbReference type="NCBI Taxonomy" id="28128"/>
    <lineage>
        <taxon>Bacteria</taxon>
        <taxon>Pseudomonadati</taxon>
        <taxon>Bacteroidota</taxon>
        <taxon>Bacteroidia</taxon>
        <taxon>Bacteroidales</taxon>
        <taxon>Prevotellaceae</taxon>
        <taxon>Prevotella</taxon>
    </lineage>
</organism>
<keyword evidence="3" id="KW-1185">Reference proteome</keyword>
<evidence type="ECO:0000256" key="1">
    <source>
        <dbReference type="SAM" id="SignalP"/>
    </source>
</evidence>
<dbReference type="EMBL" id="LRQG01000086">
    <property type="protein sequence ID" value="KXA39930.1"/>
    <property type="molecule type" value="Genomic_DNA"/>
</dbReference>
<dbReference type="AlphaFoldDB" id="A0A133QAM3"/>
<sequence length="208" mass="22771">MTKILRYAFVVALAAVSTLTYAQKEVKFDFVPNDNYTLFGLSGQSSQESNAGDITETKSADIDGVTITVSPSGVKNPNRFWKSSLRLYGGTLSLKATGKKITNIRYAINFKNWGSANTFAPEGTVTDVTEGTYKFKNWAGEAEEVVLKVAKNTQFRSIVVTYVDPAGIETVETISVNENAPMYNLAGQLVNKNFKGVVIQNGKKFINK</sequence>
<dbReference type="PATRIC" id="fig|28128.5.peg.1161"/>
<dbReference type="RefSeq" id="WP_028901833.1">
    <property type="nucleotide sequence ID" value="NZ_BAAAXP010000003.1"/>
</dbReference>
<dbReference type="Proteomes" id="UP000070533">
    <property type="component" value="Unassembled WGS sequence"/>
</dbReference>
<feature type="signal peptide" evidence="1">
    <location>
        <begin position="1"/>
        <end position="22"/>
    </location>
</feature>
<accession>A0A133QAM3</accession>
<comment type="caution">
    <text evidence="2">The sequence shown here is derived from an EMBL/GenBank/DDBJ whole genome shotgun (WGS) entry which is preliminary data.</text>
</comment>
<proteinExistence type="predicted"/>
<reference evidence="3" key="1">
    <citation type="submission" date="2016-01" db="EMBL/GenBank/DDBJ databases">
        <authorList>
            <person name="Mitreva M."/>
            <person name="Pepin K.H."/>
            <person name="Mihindukulasuriya K.A."/>
            <person name="Fulton R."/>
            <person name="Fronick C."/>
            <person name="O'Laughlin M."/>
            <person name="Miner T."/>
            <person name="Herter B."/>
            <person name="Rosa B.A."/>
            <person name="Cordes M."/>
            <person name="Tomlinson C."/>
            <person name="Wollam A."/>
            <person name="Palsikar V.B."/>
            <person name="Mardis E.R."/>
            <person name="Wilson R.K."/>
        </authorList>
    </citation>
    <scope>NUCLEOTIDE SEQUENCE [LARGE SCALE GENOMIC DNA]</scope>
    <source>
        <strain evidence="3">MJR7716</strain>
    </source>
</reference>
<gene>
    <name evidence="2" type="ORF">HMPREF3226_01142</name>
</gene>
<dbReference type="OrthoDB" id="1072397at2"/>